<comment type="caution">
    <text evidence="2">The sequence shown here is derived from an EMBL/GenBank/DDBJ whole genome shotgun (WGS) entry which is preliminary data.</text>
</comment>
<protein>
    <submittedName>
        <fullName evidence="2">Uncharacterized protein</fullName>
    </submittedName>
</protein>
<feature type="transmembrane region" description="Helical" evidence="1">
    <location>
        <begin position="127"/>
        <end position="145"/>
    </location>
</feature>
<keyword evidence="3" id="KW-1185">Reference proteome</keyword>
<feature type="transmembrane region" description="Helical" evidence="1">
    <location>
        <begin position="28"/>
        <end position="55"/>
    </location>
</feature>
<feature type="transmembrane region" description="Helical" evidence="1">
    <location>
        <begin position="198"/>
        <end position="217"/>
    </location>
</feature>
<dbReference type="AlphaFoldDB" id="A0A8H6XM12"/>
<dbReference type="Proteomes" id="UP000623467">
    <property type="component" value="Unassembled WGS sequence"/>
</dbReference>
<gene>
    <name evidence="2" type="ORF">MSAN_02007100</name>
</gene>
<evidence type="ECO:0000313" key="2">
    <source>
        <dbReference type="EMBL" id="KAF7342907.1"/>
    </source>
</evidence>
<accession>A0A8H6XM12</accession>
<feature type="transmembrane region" description="Helical" evidence="1">
    <location>
        <begin position="272"/>
        <end position="300"/>
    </location>
</feature>
<feature type="transmembrane region" description="Helical" evidence="1">
    <location>
        <begin position="67"/>
        <end position="87"/>
    </location>
</feature>
<keyword evidence="1" id="KW-0812">Transmembrane</keyword>
<keyword evidence="1" id="KW-0472">Membrane</keyword>
<feature type="transmembrane region" description="Helical" evidence="1">
    <location>
        <begin position="152"/>
        <end position="171"/>
    </location>
</feature>
<feature type="transmembrane region" description="Helical" evidence="1">
    <location>
        <begin position="243"/>
        <end position="266"/>
    </location>
</feature>
<organism evidence="2 3">
    <name type="scientific">Mycena sanguinolenta</name>
    <dbReference type="NCBI Taxonomy" id="230812"/>
    <lineage>
        <taxon>Eukaryota</taxon>
        <taxon>Fungi</taxon>
        <taxon>Dikarya</taxon>
        <taxon>Basidiomycota</taxon>
        <taxon>Agaricomycotina</taxon>
        <taxon>Agaricomycetes</taxon>
        <taxon>Agaricomycetidae</taxon>
        <taxon>Agaricales</taxon>
        <taxon>Marasmiineae</taxon>
        <taxon>Mycenaceae</taxon>
        <taxon>Mycena</taxon>
    </lineage>
</organism>
<evidence type="ECO:0000256" key="1">
    <source>
        <dbReference type="SAM" id="Phobius"/>
    </source>
</evidence>
<reference evidence="2" key="1">
    <citation type="submission" date="2020-05" db="EMBL/GenBank/DDBJ databases">
        <title>Mycena genomes resolve the evolution of fungal bioluminescence.</title>
        <authorList>
            <person name="Tsai I.J."/>
        </authorList>
    </citation>
    <scope>NUCLEOTIDE SEQUENCE</scope>
    <source>
        <strain evidence="2">160909Yilan</strain>
    </source>
</reference>
<dbReference type="OrthoDB" id="2744793at2759"/>
<name>A0A8H6XM12_9AGAR</name>
<dbReference type="EMBL" id="JACAZH010000024">
    <property type="protein sequence ID" value="KAF7342907.1"/>
    <property type="molecule type" value="Genomic_DNA"/>
</dbReference>
<sequence>MASTGSPVSLPDKQILTDYGRDIMQVLWVLWLFGIIALLQRFTGAYGIFFTFAVYSILRRGPKSHGSIIMLCAVVYLYAASVVQWAVDLSTAFEAIHSVLMVPNIPIPNRAALASESTRKFDVPAEALFLINMLLADCVVIWRTWAIYQHRILAIFMPCMLLFISFVFSAIDLKCRTFDADGLARPHWARQICPQTELVAWACSVATNVTCTIFIGVKAWRHRNLMRELNFTASPHRISTEKILSILVESGFIYSLLWLSRILLFIDVAPSSPWYFVLAVLMPMHNQLSGMYPTLIIVIVNFRRTIWDHQSTSAMSNNIVFNTLQWSVKRPTNTSDTRTSRVDSHPESVIDVGLENSGFMGERHEEV</sequence>
<keyword evidence="1" id="KW-1133">Transmembrane helix</keyword>
<proteinExistence type="predicted"/>
<evidence type="ECO:0000313" key="3">
    <source>
        <dbReference type="Proteomes" id="UP000623467"/>
    </source>
</evidence>